<name>A0A1Z5R3U3_SORBI</name>
<dbReference type="EMBL" id="CM000768">
    <property type="protein sequence ID" value="OQU78458.1"/>
    <property type="molecule type" value="Genomic_DNA"/>
</dbReference>
<organism evidence="1 2">
    <name type="scientific">Sorghum bicolor</name>
    <name type="common">Sorghum</name>
    <name type="synonym">Sorghum vulgare</name>
    <dbReference type="NCBI Taxonomy" id="4558"/>
    <lineage>
        <taxon>Eukaryota</taxon>
        <taxon>Viridiplantae</taxon>
        <taxon>Streptophyta</taxon>
        <taxon>Embryophyta</taxon>
        <taxon>Tracheophyta</taxon>
        <taxon>Spermatophyta</taxon>
        <taxon>Magnoliopsida</taxon>
        <taxon>Liliopsida</taxon>
        <taxon>Poales</taxon>
        <taxon>Poaceae</taxon>
        <taxon>PACMAD clade</taxon>
        <taxon>Panicoideae</taxon>
        <taxon>Andropogonodae</taxon>
        <taxon>Andropogoneae</taxon>
        <taxon>Sorghinae</taxon>
        <taxon>Sorghum</taxon>
    </lineage>
</organism>
<reference evidence="1 2" key="1">
    <citation type="journal article" date="2009" name="Nature">
        <title>The Sorghum bicolor genome and the diversification of grasses.</title>
        <authorList>
            <person name="Paterson A.H."/>
            <person name="Bowers J.E."/>
            <person name="Bruggmann R."/>
            <person name="Dubchak I."/>
            <person name="Grimwood J."/>
            <person name="Gundlach H."/>
            <person name="Haberer G."/>
            <person name="Hellsten U."/>
            <person name="Mitros T."/>
            <person name="Poliakov A."/>
            <person name="Schmutz J."/>
            <person name="Spannagl M."/>
            <person name="Tang H."/>
            <person name="Wang X."/>
            <person name="Wicker T."/>
            <person name="Bharti A.K."/>
            <person name="Chapman J."/>
            <person name="Feltus F.A."/>
            <person name="Gowik U."/>
            <person name="Grigoriev I.V."/>
            <person name="Lyons E."/>
            <person name="Maher C.A."/>
            <person name="Martis M."/>
            <person name="Narechania A."/>
            <person name="Otillar R.P."/>
            <person name="Penning B.W."/>
            <person name="Salamov A.A."/>
            <person name="Wang Y."/>
            <person name="Zhang L."/>
            <person name="Carpita N.C."/>
            <person name="Freeling M."/>
            <person name="Gingle A.R."/>
            <person name="Hash C.T."/>
            <person name="Keller B."/>
            <person name="Klein P."/>
            <person name="Kresovich S."/>
            <person name="McCann M.C."/>
            <person name="Ming R."/>
            <person name="Peterson D.G."/>
            <person name="Mehboob-ur-Rahman"/>
            <person name="Ware D."/>
            <person name="Westhoff P."/>
            <person name="Mayer K.F."/>
            <person name="Messing J."/>
            <person name="Rokhsar D.S."/>
        </authorList>
    </citation>
    <scope>NUCLEOTIDE SEQUENCE [LARGE SCALE GENOMIC DNA]</scope>
    <source>
        <strain evidence="2">cv. BTx623</strain>
    </source>
</reference>
<reference evidence="2" key="2">
    <citation type="journal article" date="2018" name="Plant J.">
        <title>The Sorghum bicolor reference genome: improved assembly, gene annotations, a transcriptome atlas, and signatures of genome organization.</title>
        <authorList>
            <person name="McCormick R.F."/>
            <person name="Truong S.K."/>
            <person name="Sreedasyam A."/>
            <person name="Jenkins J."/>
            <person name="Shu S."/>
            <person name="Sims D."/>
            <person name="Kennedy M."/>
            <person name="Amirebrahimi M."/>
            <person name="Weers B.D."/>
            <person name="McKinley B."/>
            <person name="Mattison A."/>
            <person name="Morishige D.T."/>
            <person name="Grimwood J."/>
            <person name="Schmutz J."/>
            <person name="Mullet J.E."/>
        </authorList>
    </citation>
    <scope>NUCLEOTIDE SEQUENCE [LARGE SCALE GENOMIC DNA]</scope>
    <source>
        <strain evidence="2">cv. BTx623</strain>
    </source>
</reference>
<evidence type="ECO:0000313" key="2">
    <source>
        <dbReference type="Proteomes" id="UP000000768"/>
    </source>
</evidence>
<dbReference type="AlphaFoldDB" id="A0A1Z5R3U3"/>
<protein>
    <submittedName>
        <fullName evidence="1">Uncharacterized protein</fullName>
    </submittedName>
</protein>
<dbReference type="Proteomes" id="UP000000768">
    <property type="component" value="Chromosome 9"/>
</dbReference>
<proteinExistence type="predicted"/>
<accession>A0A1Z5R3U3</accession>
<evidence type="ECO:0000313" key="1">
    <source>
        <dbReference type="EMBL" id="OQU78458.1"/>
    </source>
</evidence>
<dbReference type="InParanoid" id="A0A1Z5R3U3"/>
<keyword evidence="2" id="KW-1185">Reference proteome</keyword>
<sequence>MDQNSSNPRVDWFDPPLPLVSRPCGGEPTPMPFDPPLLPVHTPLAAAAASQPQPLLPPVLDLLLPDFRYSRS</sequence>
<gene>
    <name evidence="1" type="ORF">SORBI_3009G238850</name>
</gene>
<dbReference type="Gramene" id="OQU78458">
    <property type="protein sequence ID" value="OQU78458"/>
    <property type="gene ID" value="SORBI_3009G238850"/>
</dbReference>